<reference evidence="2 3" key="1">
    <citation type="submission" date="2017-12" db="EMBL/GenBank/DDBJ databases">
        <title>Comparative genomics of Botrytis spp.</title>
        <authorList>
            <person name="Valero-Jimenez C.A."/>
            <person name="Tapia P."/>
            <person name="Veloso J."/>
            <person name="Silva-Moreno E."/>
            <person name="Staats M."/>
            <person name="Valdes J.H."/>
            <person name="Van Kan J.A.L."/>
        </authorList>
    </citation>
    <scope>NUCLEOTIDE SEQUENCE [LARGE SCALE GENOMIC DNA]</scope>
    <source>
        <strain evidence="2 3">Bt9001</strain>
    </source>
</reference>
<feature type="chain" id="PRO_5021224253" evidence="1">
    <location>
        <begin position="18"/>
        <end position="95"/>
    </location>
</feature>
<dbReference type="EMBL" id="PQXH01000537">
    <property type="protein sequence ID" value="TGO06784.1"/>
    <property type="molecule type" value="Genomic_DNA"/>
</dbReference>
<evidence type="ECO:0000313" key="2">
    <source>
        <dbReference type="EMBL" id="TGO06784.1"/>
    </source>
</evidence>
<keyword evidence="3" id="KW-1185">Reference proteome</keyword>
<sequence length="95" mass="9853">MQTTFLIATFAIFGAIATPAPSPLGIEVIREDNVTLVREVPRSLNARSCTNCVHVGGECTIGEGNCYSSEHAYCTDCGNGRVICVDTAGGSCAAP</sequence>
<dbReference type="OrthoDB" id="5186115at2759"/>
<evidence type="ECO:0000313" key="3">
    <source>
        <dbReference type="Proteomes" id="UP000297777"/>
    </source>
</evidence>
<dbReference type="AlphaFoldDB" id="A0A4Z1E445"/>
<gene>
    <name evidence="2" type="ORF">BTUL_0542g00010</name>
</gene>
<organism evidence="2 3">
    <name type="scientific">Botrytis tulipae</name>
    <dbReference type="NCBI Taxonomy" id="87230"/>
    <lineage>
        <taxon>Eukaryota</taxon>
        <taxon>Fungi</taxon>
        <taxon>Dikarya</taxon>
        <taxon>Ascomycota</taxon>
        <taxon>Pezizomycotina</taxon>
        <taxon>Leotiomycetes</taxon>
        <taxon>Helotiales</taxon>
        <taxon>Sclerotiniaceae</taxon>
        <taxon>Botrytis</taxon>
    </lineage>
</organism>
<proteinExistence type="predicted"/>
<protein>
    <submittedName>
        <fullName evidence="2">Uncharacterized protein</fullName>
    </submittedName>
</protein>
<keyword evidence="1" id="KW-0732">Signal</keyword>
<feature type="signal peptide" evidence="1">
    <location>
        <begin position="1"/>
        <end position="17"/>
    </location>
</feature>
<evidence type="ECO:0000256" key="1">
    <source>
        <dbReference type="SAM" id="SignalP"/>
    </source>
</evidence>
<name>A0A4Z1E445_9HELO</name>
<dbReference type="Proteomes" id="UP000297777">
    <property type="component" value="Unassembled WGS sequence"/>
</dbReference>
<comment type="caution">
    <text evidence="2">The sequence shown here is derived from an EMBL/GenBank/DDBJ whole genome shotgun (WGS) entry which is preliminary data.</text>
</comment>
<accession>A0A4Z1E445</accession>